<keyword evidence="7" id="KW-1185">Reference proteome</keyword>
<dbReference type="InterPro" id="IPR036390">
    <property type="entry name" value="WH_DNA-bd_sf"/>
</dbReference>
<accession>A0A2S7K547</accession>
<dbReference type="Proteomes" id="UP000239504">
    <property type="component" value="Unassembled WGS sequence"/>
</dbReference>
<keyword evidence="2" id="KW-0238">DNA-binding</keyword>
<dbReference type="OrthoDB" id="31778at2"/>
<dbReference type="GO" id="GO:0003700">
    <property type="term" value="F:DNA-binding transcription factor activity"/>
    <property type="evidence" value="ECO:0007669"/>
    <property type="project" value="TreeGrafter"/>
</dbReference>
<reference evidence="6 7" key="1">
    <citation type="submission" date="2017-12" db="EMBL/GenBank/DDBJ databases">
        <authorList>
            <person name="Hurst M.R.H."/>
        </authorList>
    </citation>
    <scope>NUCLEOTIDE SEQUENCE [LARGE SCALE GENOMIC DNA]</scope>
    <source>
        <strain evidence="6 7">SY-3-19</strain>
    </source>
</reference>
<dbReference type="EMBL" id="PJCH01000006">
    <property type="protein sequence ID" value="PQA87596.1"/>
    <property type="molecule type" value="Genomic_DNA"/>
</dbReference>
<evidence type="ECO:0000256" key="1">
    <source>
        <dbReference type="ARBA" id="ARBA00023015"/>
    </source>
</evidence>
<dbReference type="InterPro" id="IPR014757">
    <property type="entry name" value="Tscrpt_reg_IclR_C"/>
</dbReference>
<dbReference type="SUPFAM" id="SSF46785">
    <property type="entry name" value="Winged helix' DNA-binding domain"/>
    <property type="match status" value="1"/>
</dbReference>
<name>A0A2S7K547_9PROT</name>
<dbReference type="Gene3D" id="1.10.10.10">
    <property type="entry name" value="Winged helix-like DNA-binding domain superfamily/Winged helix DNA-binding domain"/>
    <property type="match status" value="1"/>
</dbReference>
<gene>
    <name evidence="6" type="ORF">CW354_10980</name>
</gene>
<dbReference type="Pfam" id="PF01614">
    <property type="entry name" value="IclR_C"/>
    <property type="match status" value="1"/>
</dbReference>
<dbReference type="SMART" id="SM00346">
    <property type="entry name" value="HTH_ICLR"/>
    <property type="match status" value="1"/>
</dbReference>
<protein>
    <recommendedName>
        <fullName evidence="8">IclR family transcriptional regulator</fullName>
    </recommendedName>
</protein>
<dbReference type="PROSITE" id="PS51078">
    <property type="entry name" value="ICLR_ED"/>
    <property type="match status" value="1"/>
</dbReference>
<sequence>MFEHKGSVSRSMAILKLLARHQSGMKLKDIASELSLPSSSVHRLLQTLVQSGLAERGEQQIYRAGPDLYHIAWIIRSRFDLVTLSRPFLERLWRAYDETAVLAAYNRAHRTATIIDTILTSHPLRHAMEVGMELELPWGSIGKSILAYLSDDDIRIVLANASVGPLSGQPLPANDVILEELEDIRRDKCAVYSDSNNDVAGVSAPVFLPNREIVGCIGLTMPAVRRARHDLDNMSAAVRESAIELTKLIEFSTTS</sequence>
<dbReference type="GO" id="GO:0003677">
    <property type="term" value="F:DNA binding"/>
    <property type="evidence" value="ECO:0007669"/>
    <property type="project" value="UniProtKB-KW"/>
</dbReference>
<dbReference type="InterPro" id="IPR050707">
    <property type="entry name" value="HTH_MetabolicPath_Reg"/>
</dbReference>
<evidence type="ECO:0000313" key="6">
    <source>
        <dbReference type="EMBL" id="PQA87596.1"/>
    </source>
</evidence>
<feature type="domain" description="HTH iclR-type" evidence="4">
    <location>
        <begin position="5"/>
        <end position="66"/>
    </location>
</feature>
<dbReference type="PANTHER" id="PTHR30136:SF24">
    <property type="entry name" value="HTH-TYPE TRANSCRIPTIONAL REPRESSOR ALLR"/>
    <property type="match status" value="1"/>
</dbReference>
<keyword evidence="1" id="KW-0805">Transcription regulation</keyword>
<evidence type="ECO:0008006" key="8">
    <source>
        <dbReference type="Google" id="ProtNLM"/>
    </source>
</evidence>
<dbReference type="InterPro" id="IPR029016">
    <property type="entry name" value="GAF-like_dom_sf"/>
</dbReference>
<dbReference type="SUPFAM" id="SSF55781">
    <property type="entry name" value="GAF domain-like"/>
    <property type="match status" value="1"/>
</dbReference>
<comment type="caution">
    <text evidence="6">The sequence shown here is derived from an EMBL/GenBank/DDBJ whole genome shotgun (WGS) entry which is preliminary data.</text>
</comment>
<proteinExistence type="predicted"/>
<dbReference type="PROSITE" id="PS51077">
    <property type="entry name" value="HTH_ICLR"/>
    <property type="match status" value="1"/>
</dbReference>
<dbReference type="InterPro" id="IPR036388">
    <property type="entry name" value="WH-like_DNA-bd_sf"/>
</dbReference>
<evidence type="ECO:0000256" key="3">
    <source>
        <dbReference type="ARBA" id="ARBA00023163"/>
    </source>
</evidence>
<dbReference type="Pfam" id="PF09339">
    <property type="entry name" value="HTH_IclR"/>
    <property type="match status" value="1"/>
</dbReference>
<evidence type="ECO:0000259" key="4">
    <source>
        <dbReference type="PROSITE" id="PS51077"/>
    </source>
</evidence>
<evidence type="ECO:0000256" key="2">
    <source>
        <dbReference type="ARBA" id="ARBA00023125"/>
    </source>
</evidence>
<dbReference type="RefSeq" id="WP_104830134.1">
    <property type="nucleotide sequence ID" value="NZ_PJCH01000006.1"/>
</dbReference>
<dbReference type="AlphaFoldDB" id="A0A2S7K547"/>
<feature type="domain" description="IclR-ED" evidence="5">
    <location>
        <begin position="67"/>
        <end position="251"/>
    </location>
</feature>
<keyword evidence="3" id="KW-0804">Transcription</keyword>
<dbReference type="Gene3D" id="3.30.450.40">
    <property type="match status" value="1"/>
</dbReference>
<evidence type="ECO:0000313" key="7">
    <source>
        <dbReference type="Proteomes" id="UP000239504"/>
    </source>
</evidence>
<dbReference type="PANTHER" id="PTHR30136">
    <property type="entry name" value="HELIX-TURN-HELIX TRANSCRIPTIONAL REGULATOR, ICLR FAMILY"/>
    <property type="match status" value="1"/>
</dbReference>
<dbReference type="GO" id="GO:0045892">
    <property type="term" value="P:negative regulation of DNA-templated transcription"/>
    <property type="evidence" value="ECO:0007669"/>
    <property type="project" value="TreeGrafter"/>
</dbReference>
<evidence type="ECO:0000259" key="5">
    <source>
        <dbReference type="PROSITE" id="PS51078"/>
    </source>
</evidence>
<dbReference type="InterPro" id="IPR005471">
    <property type="entry name" value="Tscrpt_reg_IclR_N"/>
</dbReference>
<organism evidence="6 7">
    <name type="scientific">Hyphococcus luteus</name>
    <dbReference type="NCBI Taxonomy" id="2058213"/>
    <lineage>
        <taxon>Bacteria</taxon>
        <taxon>Pseudomonadati</taxon>
        <taxon>Pseudomonadota</taxon>
        <taxon>Alphaproteobacteria</taxon>
        <taxon>Parvularculales</taxon>
        <taxon>Parvularculaceae</taxon>
        <taxon>Hyphococcus</taxon>
    </lineage>
</organism>